<accession>A0ABQ4NDG7</accession>
<evidence type="ECO:0000313" key="2">
    <source>
        <dbReference type="Proteomes" id="UP000680304"/>
    </source>
</evidence>
<dbReference type="EMBL" id="BOVJ01000172">
    <property type="protein sequence ID" value="GIQ66282.1"/>
    <property type="molecule type" value="Genomic_DNA"/>
</dbReference>
<name>A0ABQ4NDG7_9BACL</name>
<dbReference type="RefSeq" id="WP_062494931.1">
    <property type="nucleotide sequence ID" value="NZ_BOVJ01000172.1"/>
</dbReference>
<comment type="caution">
    <text evidence="1">The sequence shown here is derived from an EMBL/GenBank/DDBJ whole genome shotgun (WGS) entry which is preliminary data.</text>
</comment>
<keyword evidence="1" id="KW-0808">Transferase</keyword>
<reference evidence="1 2" key="1">
    <citation type="submission" date="2021-04" db="EMBL/GenBank/DDBJ databases">
        <title>Draft genome sequence of Paenibacillus cisolokensis, LC2-13A.</title>
        <authorList>
            <person name="Uke A."/>
            <person name="Chhe C."/>
            <person name="Baramee S."/>
            <person name="Kosugi A."/>
        </authorList>
    </citation>
    <scope>NUCLEOTIDE SEQUENCE [LARGE SCALE GENOMIC DNA]</scope>
    <source>
        <strain evidence="1 2">LC2-13A</strain>
    </source>
</reference>
<sequence length="134" mass="14964">MDIIHIRKPADAIKARQKGREIARALGFGLVEQTRIAFAISELSLKLIELPEQGHLVIKPVCKGKQEAGIEVRLYEHHRGPSRLDSAWAERLVDALEVKNDRIRWTLTTARKWLIPSHCGDALIASSVLAAGEE</sequence>
<gene>
    <name evidence="1" type="ORF">PACILC2_48500</name>
</gene>
<evidence type="ECO:0000313" key="1">
    <source>
        <dbReference type="EMBL" id="GIQ66282.1"/>
    </source>
</evidence>
<organism evidence="1 2">
    <name type="scientific">Paenibacillus cisolokensis</name>
    <dbReference type="NCBI Taxonomy" id="1658519"/>
    <lineage>
        <taxon>Bacteria</taxon>
        <taxon>Bacillati</taxon>
        <taxon>Bacillota</taxon>
        <taxon>Bacilli</taxon>
        <taxon>Bacillales</taxon>
        <taxon>Paenibacillaceae</taxon>
        <taxon>Paenibacillus</taxon>
    </lineage>
</organism>
<dbReference type="Proteomes" id="UP000680304">
    <property type="component" value="Unassembled WGS sequence"/>
</dbReference>
<protein>
    <submittedName>
        <fullName evidence="1">Serine/threonine protein kinase</fullName>
    </submittedName>
</protein>
<keyword evidence="1" id="KW-0418">Kinase</keyword>
<keyword evidence="1" id="KW-0723">Serine/threonine-protein kinase</keyword>
<proteinExistence type="predicted"/>
<keyword evidence="2" id="KW-1185">Reference proteome</keyword>
<dbReference type="GO" id="GO:0004674">
    <property type="term" value="F:protein serine/threonine kinase activity"/>
    <property type="evidence" value="ECO:0007669"/>
    <property type="project" value="UniProtKB-KW"/>
</dbReference>